<protein>
    <submittedName>
        <fullName evidence="2">Uncharacterized protein</fullName>
    </submittedName>
</protein>
<comment type="caution">
    <text evidence="2">The sequence shown here is derived from an EMBL/GenBank/DDBJ whole genome shotgun (WGS) entry which is preliminary data.</text>
</comment>
<reference evidence="2" key="2">
    <citation type="journal article" date="2020" name="Nat. Commun.">
        <title>Large-scale genome sequencing of mycorrhizal fungi provides insights into the early evolution of symbiotic traits.</title>
        <authorList>
            <person name="Miyauchi S."/>
            <person name="Kiss E."/>
            <person name="Kuo A."/>
            <person name="Drula E."/>
            <person name="Kohler A."/>
            <person name="Sanchez-Garcia M."/>
            <person name="Morin E."/>
            <person name="Andreopoulos B."/>
            <person name="Barry K.W."/>
            <person name="Bonito G."/>
            <person name="Buee M."/>
            <person name="Carver A."/>
            <person name="Chen C."/>
            <person name="Cichocki N."/>
            <person name="Clum A."/>
            <person name="Culley D."/>
            <person name="Crous P.W."/>
            <person name="Fauchery L."/>
            <person name="Girlanda M."/>
            <person name="Hayes R.D."/>
            <person name="Keri Z."/>
            <person name="LaButti K."/>
            <person name="Lipzen A."/>
            <person name="Lombard V."/>
            <person name="Magnuson J."/>
            <person name="Maillard F."/>
            <person name="Murat C."/>
            <person name="Nolan M."/>
            <person name="Ohm R.A."/>
            <person name="Pangilinan J."/>
            <person name="Pereira M.F."/>
            <person name="Perotto S."/>
            <person name="Peter M."/>
            <person name="Pfister S."/>
            <person name="Riley R."/>
            <person name="Sitrit Y."/>
            <person name="Stielow J.B."/>
            <person name="Szollosi G."/>
            <person name="Zifcakova L."/>
            <person name="Stursova M."/>
            <person name="Spatafora J.W."/>
            <person name="Tedersoo L."/>
            <person name="Vaario L.M."/>
            <person name="Yamada A."/>
            <person name="Yan M."/>
            <person name="Wang P."/>
            <person name="Xu J."/>
            <person name="Bruns T."/>
            <person name="Baldrian P."/>
            <person name="Vilgalys R."/>
            <person name="Dunand C."/>
            <person name="Henrissat B."/>
            <person name="Grigoriev I.V."/>
            <person name="Hibbett D."/>
            <person name="Nagy L.G."/>
            <person name="Martin F.M."/>
        </authorList>
    </citation>
    <scope>NUCLEOTIDE SEQUENCE</scope>
    <source>
        <strain evidence="2">BED1</strain>
    </source>
</reference>
<organism evidence="2 3">
    <name type="scientific">Boletus edulis BED1</name>
    <dbReference type="NCBI Taxonomy" id="1328754"/>
    <lineage>
        <taxon>Eukaryota</taxon>
        <taxon>Fungi</taxon>
        <taxon>Dikarya</taxon>
        <taxon>Basidiomycota</taxon>
        <taxon>Agaricomycotina</taxon>
        <taxon>Agaricomycetes</taxon>
        <taxon>Agaricomycetidae</taxon>
        <taxon>Boletales</taxon>
        <taxon>Boletineae</taxon>
        <taxon>Boletaceae</taxon>
        <taxon>Boletoideae</taxon>
        <taxon>Boletus</taxon>
    </lineage>
</organism>
<proteinExistence type="predicted"/>
<name>A0AAD4BZ96_BOLED</name>
<dbReference type="Proteomes" id="UP001194468">
    <property type="component" value="Unassembled WGS sequence"/>
</dbReference>
<accession>A0AAD4BZ96</accession>
<feature type="compositionally biased region" description="Basic and acidic residues" evidence="1">
    <location>
        <begin position="153"/>
        <end position="170"/>
    </location>
</feature>
<keyword evidence="3" id="KW-1185">Reference proteome</keyword>
<feature type="region of interest" description="Disordered" evidence="1">
    <location>
        <begin position="67"/>
        <end position="178"/>
    </location>
</feature>
<dbReference type="EMBL" id="WHUW01000007">
    <property type="protein sequence ID" value="KAF8444065.1"/>
    <property type="molecule type" value="Genomic_DNA"/>
</dbReference>
<gene>
    <name evidence="2" type="ORF">L210DRAFT_3502710</name>
</gene>
<reference evidence="2" key="1">
    <citation type="submission" date="2019-10" db="EMBL/GenBank/DDBJ databases">
        <authorList>
            <consortium name="DOE Joint Genome Institute"/>
            <person name="Kuo A."/>
            <person name="Miyauchi S."/>
            <person name="Kiss E."/>
            <person name="Drula E."/>
            <person name="Kohler A."/>
            <person name="Sanchez-Garcia M."/>
            <person name="Andreopoulos B."/>
            <person name="Barry K.W."/>
            <person name="Bonito G."/>
            <person name="Buee M."/>
            <person name="Carver A."/>
            <person name="Chen C."/>
            <person name="Cichocki N."/>
            <person name="Clum A."/>
            <person name="Culley D."/>
            <person name="Crous P.W."/>
            <person name="Fauchery L."/>
            <person name="Girlanda M."/>
            <person name="Hayes R."/>
            <person name="Keri Z."/>
            <person name="LaButti K."/>
            <person name="Lipzen A."/>
            <person name="Lombard V."/>
            <person name="Magnuson J."/>
            <person name="Maillard F."/>
            <person name="Morin E."/>
            <person name="Murat C."/>
            <person name="Nolan M."/>
            <person name="Ohm R."/>
            <person name="Pangilinan J."/>
            <person name="Pereira M."/>
            <person name="Perotto S."/>
            <person name="Peter M."/>
            <person name="Riley R."/>
            <person name="Sitrit Y."/>
            <person name="Stielow B."/>
            <person name="Szollosi G."/>
            <person name="Zifcakova L."/>
            <person name="Stursova M."/>
            <person name="Spatafora J.W."/>
            <person name="Tedersoo L."/>
            <person name="Vaario L.-M."/>
            <person name="Yamada A."/>
            <person name="Yan M."/>
            <person name="Wang P."/>
            <person name="Xu J."/>
            <person name="Bruns T."/>
            <person name="Baldrian P."/>
            <person name="Vilgalys R."/>
            <person name="Henrissat B."/>
            <person name="Grigoriev I.V."/>
            <person name="Hibbett D."/>
            <person name="Nagy L.G."/>
            <person name="Martin F.M."/>
        </authorList>
    </citation>
    <scope>NUCLEOTIDE SEQUENCE</scope>
    <source>
        <strain evidence="2">BED1</strain>
    </source>
</reference>
<sequence length="178" mass="19526">MLSPSCVSRTLGNFIQIAVPLKHSEETYHFTCNPDFPGPMTIEIVSSRVRVTQNVLMVNTSAPKTPVIMNPNPIPTPGSFKTQNVPRKEELIHGGPSGNTSKKQEPSPLSAGPLTAFVNKGKKRALEYDSSPTESDDDEFPPPKIRASVSITDNKENLVNKQSFKYEKPTATRSGFNK</sequence>
<evidence type="ECO:0000313" key="3">
    <source>
        <dbReference type="Proteomes" id="UP001194468"/>
    </source>
</evidence>
<evidence type="ECO:0000313" key="2">
    <source>
        <dbReference type="EMBL" id="KAF8444065.1"/>
    </source>
</evidence>
<evidence type="ECO:0000256" key="1">
    <source>
        <dbReference type="SAM" id="MobiDB-lite"/>
    </source>
</evidence>
<dbReference type="AlphaFoldDB" id="A0AAD4BZ96"/>